<evidence type="ECO:0000313" key="2">
    <source>
        <dbReference type="EMBL" id="MCG2670444.1"/>
    </source>
</evidence>
<reference evidence="1" key="1">
    <citation type="submission" date="2022-01" db="EMBL/GenBank/DDBJ databases">
        <title>Genome sequnece data of strain Bradyrhizobium sp. nov.</title>
        <authorList>
            <person name="Zhang J."/>
        </authorList>
    </citation>
    <scope>NUCLEOTIDE SEQUENCE</scope>
    <source>
        <strain evidence="2">WYCCWR 12774</strain>
        <strain evidence="1">WYCCWR 13023</strain>
    </source>
</reference>
<dbReference type="SUPFAM" id="SSF48452">
    <property type="entry name" value="TPR-like"/>
    <property type="match status" value="2"/>
</dbReference>
<dbReference type="Proteomes" id="UP001139054">
    <property type="component" value="Unassembled WGS sequence"/>
</dbReference>
<dbReference type="InterPro" id="IPR011990">
    <property type="entry name" value="TPR-like_helical_dom_sf"/>
</dbReference>
<accession>A0A9X1UAK5</accession>
<dbReference type="EMBL" id="JAKLUA010000009">
    <property type="protein sequence ID" value="MCG2670444.1"/>
    <property type="molecule type" value="Genomic_DNA"/>
</dbReference>
<evidence type="ECO:0000313" key="1">
    <source>
        <dbReference type="EMBL" id="MCG2628123.1"/>
    </source>
</evidence>
<evidence type="ECO:0000313" key="3">
    <source>
        <dbReference type="Proteomes" id="UP001139012"/>
    </source>
</evidence>
<dbReference type="EMBL" id="JAKLTY010000009">
    <property type="protein sequence ID" value="MCG2628123.1"/>
    <property type="molecule type" value="Genomic_DNA"/>
</dbReference>
<dbReference type="Gene3D" id="1.25.40.10">
    <property type="entry name" value="Tetratricopeptide repeat domain"/>
    <property type="match status" value="1"/>
</dbReference>
<keyword evidence="3" id="KW-1185">Reference proteome</keyword>
<evidence type="ECO:0000313" key="4">
    <source>
        <dbReference type="Proteomes" id="UP001139054"/>
    </source>
</evidence>
<sequence length="353" mass="38940">MIRINDARQIKRSVREDTLAAGLLSEQVRAALQAAEAETATPAERAEMLMEIGIGLQTRPKSPDEINSAIELYDKALTVCPGELALLRSRILARKATALQAMPEQGTKSIELARSIFEAIMPELTQLATLEETAEAEMNLGLCIQSLAAVGRAKISEAIAAYQRALRTFTRTSHPKEYAILQNNLATAFLSMPMTDQRGKMREALAVQAFEEALKVVTLVDDPVEYAMLQNNLGNALQYVASSHVLENNLRALEAYDEALKVRTRETMPIEYANTISNKANCLWNLPGHASNSETGRGINLSMALVYYREAREIFLAHGDPGRAQIVSEASMQIERELMELSALLDRPTTLHS</sequence>
<dbReference type="Proteomes" id="UP001139012">
    <property type="component" value="Unassembled WGS sequence"/>
</dbReference>
<dbReference type="AlphaFoldDB" id="A0A9X1UAK5"/>
<protein>
    <recommendedName>
        <fullName evidence="5">Tetratricopeptide repeat protein</fullName>
    </recommendedName>
</protein>
<name>A0A9X1UAK5_9BRAD</name>
<organism evidence="1 4">
    <name type="scientific">Bradyrhizobium zhengyangense</name>
    <dbReference type="NCBI Taxonomy" id="2911009"/>
    <lineage>
        <taxon>Bacteria</taxon>
        <taxon>Pseudomonadati</taxon>
        <taxon>Pseudomonadota</taxon>
        <taxon>Alphaproteobacteria</taxon>
        <taxon>Hyphomicrobiales</taxon>
        <taxon>Nitrobacteraceae</taxon>
        <taxon>Bradyrhizobium</taxon>
    </lineage>
</organism>
<dbReference type="RefSeq" id="WP_232995559.1">
    <property type="nucleotide sequence ID" value="NZ_JAKLTY010000009.1"/>
</dbReference>
<proteinExistence type="predicted"/>
<evidence type="ECO:0008006" key="5">
    <source>
        <dbReference type="Google" id="ProtNLM"/>
    </source>
</evidence>
<gene>
    <name evidence="2" type="ORF">L6637_26090</name>
    <name evidence="1" type="ORF">L6654_15935</name>
</gene>
<comment type="caution">
    <text evidence="1">The sequence shown here is derived from an EMBL/GenBank/DDBJ whole genome shotgun (WGS) entry which is preliminary data.</text>
</comment>